<keyword evidence="6 13" id="KW-0812">Transmembrane</keyword>
<dbReference type="PANTHER" id="PTHR35864">
    <property type="entry name" value="ZINC METALLOPROTEASE MJ0611-RELATED"/>
    <property type="match status" value="1"/>
</dbReference>
<evidence type="ECO:0000313" key="14">
    <source>
        <dbReference type="EMBL" id="MEA0970365.1"/>
    </source>
</evidence>
<evidence type="ECO:0000256" key="11">
    <source>
        <dbReference type="ARBA" id="ARBA00023049"/>
    </source>
</evidence>
<organism evidence="14 15">
    <name type="scientific">Candidatus Megaera venefica</name>
    <dbReference type="NCBI Taxonomy" id="2055910"/>
    <lineage>
        <taxon>Bacteria</taxon>
        <taxon>Pseudomonadati</taxon>
        <taxon>Pseudomonadota</taxon>
        <taxon>Alphaproteobacteria</taxon>
        <taxon>Rickettsiales</taxon>
        <taxon>Rickettsiaceae</taxon>
        <taxon>Candidatus Megaera</taxon>
    </lineage>
</organism>
<feature type="transmembrane region" description="Helical" evidence="13">
    <location>
        <begin position="178"/>
        <end position="197"/>
    </location>
</feature>
<keyword evidence="7" id="KW-0479">Metal-binding</keyword>
<evidence type="ECO:0000256" key="9">
    <source>
        <dbReference type="ARBA" id="ARBA00022833"/>
    </source>
</evidence>
<evidence type="ECO:0000256" key="3">
    <source>
        <dbReference type="ARBA" id="ARBA00007931"/>
    </source>
</evidence>
<dbReference type="GO" id="GO:0008233">
    <property type="term" value="F:peptidase activity"/>
    <property type="evidence" value="ECO:0007669"/>
    <property type="project" value="UniProtKB-KW"/>
</dbReference>
<keyword evidence="5 14" id="KW-0645">Protease</keyword>
<comment type="similarity">
    <text evidence="3">Belongs to the peptidase M50B family.</text>
</comment>
<evidence type="ECO:0000256" key="8">
    <source>
        <dbReference type="ARBA" id="ARBA00022801"/>
    </source>
</evidence>
<comment type="subcellular location">
    <subcellularLocation>
        <location evidence="2">Cell membrane</location>
        <topology evidence="2">Multi-pass membrane protein</topology>
    </subcellularLocation>
</comment>
<dbReference type="Proteomes" id="UP001291687">
    <property type="component" value="Unassembled WGS sequence"/>
</dbReference>
<dbReference type="GO" id="GO:0006508">
    <property type="term" value="P:proteolysis"/>
    <property type="evidence" value="ECO:0007669"/>
    <property type="project" value="UniProtKB-KW"/>
</dbReference>
<dbReference type="PANTHER" id="PTHR35864:SF1">
    <property type="entry name" value="ZINC METALLOPROTEASE YWHC-RELATED"/>
    <property type="match status" value="1"/>
</dbReference>
<dbReference type="RefSeq" id="WP_322776266.1">
    <property type="nucleotide sequence ID" value="NZ_JARJFB010000013.1"/>
</dbReference>
<sequence>MFVTSIEFIGYIAIFLFSLVIHENVHARVAYYLGDSTAKDMGRFSFNPLKHVTLAGILLPIGLHLINAPIFGFAKPVPYNQSSFKNPRRDMILVVLAAPFANFILAVIACLLCSIRLSILPEIYLLYFDTICATIFKVNFLLCVFNLLPIPPLDGSIIYMSTVIDKNPKLSRKFEDQGFGILFFLLIIMPLIGKAFGKDYNIIGIYIRWCLDEFVSILSSLAG</sequence>
<feature type="transmembrane region" description="Helical" evidence="13">
    <location>
        <begin position="91"/>
        <end position="112"/>
    </location>
</feature>
<dbReference type="InterPro" id="IPR052348">
    <property type="entry name" value="Metallopeptidase_M50B"/>
</dbReference>
<feature type="transmembrane region" description="Helical" evidence="13">
    <location>
        <begin position="124"/>
        <end position="148"/>
    </location>
</feature>
<feature type="transmembrane region" description="Helical" evidence="13">
    <location>
        <begin position="6"/>
        <end position="31"/>
    </location>
</feature>
<proteinExistence type="inferred from homology"/>
<evidence type="ECO:0000256" key="2">
    <source>
        <dbReference type="ARBA" id="ARBA00004651"/>
    </source>
</evidence>
<keyword evidence="4" id="KW-1003">Cell membrane</keyword>
<keyword evidence="8" id="KW-0378">Hydrolase</keyword>
<name>A0ABU5NB09_9RICK</name>
<evidence type="ECO:0000313" key="15">
    <source>
        <dbReference type="Proteomes" id="UP001291687"/>
    </source>
</evidence>
<evidence type="ECO:0000256" key="12">
    <source>
        <dbReference type="ARBA" id="ARBA00023136"/>
    </source>
</evidence>
<reference evidence="14 15" key="1">
    <citation type="submission" date="2023-03" db="EMBL/GenBank/DDBJ databases">
        <title>Host association and intracellularity evolved multiple times independently in the Rickettsiales.</title>
        <authorList>
            <person name="Castelli M."/>
            <person name="Nardi T."/>
            <person name="Gammuto L."/>
            <person name="Bellinzona G."/>
            <person name="Sabaneyeva E."/>
            <person name="Potekhin A."/>
            <person name="Serra V."/>
            <person name="Petroni G."/>
            <person name="Sassera D."/>
        </authorList>
    </citation>
    <scope>NUCLEOTIDE SEQUENCE [LARGE SCALE GENOMIC DNA]</scope>
    <source>
        <strain evidence="14 15">Sr 2-6</strain>
    </source>
</reference>
<feature type="transmembrane region" description="Helical" evidence="13">
    <location>
        <begin position="52"/>
        <end position="71"/>
    </location>
</feature>
<evidence type="ECO:0000256" key="10">
    <source>
        <dbReference type="ARBA" id="ARBA00022989"/>
    </source>
</evidence>
<evidence type="ECO:0000256" key="5">
    <source>
        <dbReference type="ARBA" id="ARBA00022670"/>
    </source>
</evidence>
<keyword evidence="11" id="KW-0482">Metalloprotease</keyword>
<keyword evidence="12 13" id="KW-0472">Membrane</keyword>
<keyword evidence="15" id="KW-1185">Reference proteome</keyword>
<evidence type="ECO:0000256" key="7">
    <source>
        <dbReference type="ARBA" id="ARBA00022723"/>
    </source>
</evidence>
<keyword evidence="10 13" id="KW-1133">Transmembrane helix</keyword>
<dbReference type="CDD" id="cd06158">
    <property type="entry name" value="S2P-M50_like_1"/>
    <property type="match status" value="1"/>
</dbReference>
<gene>
    <name evidence="14" type="ORF">Megvenef_00324</name>
</gene>
<comment type="cofactor">
    <cofactor evidence="1">
        <name>Zn(2+)</name>
        <dbReference type="ChEBI" id="CHEBI:29105"/>
    </cofactor>
</comment>
<protein>
    <submittedName>
        <fullName evidence="14">Site-2 protease family protein</fullName>
    </submittedName>
</protein>
<evidence type="ECO:0000256" key="13">
    <source>
        <dbReference type="SAM" id="Phobius"/>
    </source>
</evidence>
<comment type="caution">
    <text evidence="14">The sequence shown here is derived from an EMBL/GenBank/DDBJ whole genome shotgun (WGS) entry which is preliminary data.</text>
</comment>
<dbReference type="EMBL" id="JARJFB010000013">
    <property type="protein sequence ID" value="MEA0970365.1"/>
    <property type="molecule type" value="Genomic_DNA"/>
</dbReference>
<dbReference type="InterPro" id="IPR044537">
    <property type="entry name" value="Rip2-like"/>
</dbReference>
<accession>A0ABU5NB09</accession>
<evidence type="ECO:0000256" key="1">
    <source>
        <dbReference type="ARBA" id="ARBA00001947"/>
    </source>
</evidence>
<evidence type="ECO:0000256" key="6">
    <source>
        <dbReference type="ARBA" id="ARBA00022692"/>
    </source>
</evidence>
<keyword evidence="9" id="KW-0862">Zinc</keyword>
<evidence type="ECO:0000256" key="4">
    <source>
        <dbReference type="ARBA" id="ARBA00022475"/>
    </source>
</evidence>